<dbReference type="VEuPathDB" id="TriTrypDB:LPMP_150480"/>
<gene>
    <name evidence="2" type="ORF">LPMP_150480</name>
</gene>
<sequence length="718" mass="75486">MWRRSTNSASPRSASAERLEGGGGSTGCTIQPGNDPVAHLTNSKTTAAPAAPRTSRKWPLRSLFSSAHGDSDGSPNADSARHYQLHKKSDSTNDHGDNTAWPELPLSSSHTIIEKGRATKENCQEQHAHTLVVGQSNRRSNLPGMAQVRQRHGVLAGSCHPHASDASPLARSVHMNMEDWSDDDDWGRPTAVLEQQTLPALPRAKVPVEAGTAHVTGSDDVFVSDVALAYPRHGQTPQSVAQELTYTSPCVLPSASTPPQQVSASALVSTSVVMAAAGGPPAPTQPCEFSQTSPPADCSPAPAAFHSGIRGLRSAHATSGSGSGAEGAAVDRTKRRKKGVGAVALLSPAIPPHAALPPTPCAGVRTADQDDAAAVALAAGTAARHRFAWEAERSVERQSWVHAVQALLMQIYHACEGDSPVLAEANGNVVLPCATVTEPLHVARQLLDTARKNAASSADSTDRDGDAVRSYSTVVRMLAAHTQMGAARVDDGVGLGGDQRQQAGQHVLAMWQSISVALPAMWHQAWASATEKLAGAKQPPGGRSLTTTMECEPVSEARRTTVALGTFLKQTLSRSGPLFSVREVHAGVVAGLEAALESLIATTAAPAAFTAPTRSEMSPWAVEVVTAAAEATIHRDEMIKQCVVDIASTAAAADGCNNADRAMHKARVQLREGSWALWYVLRVVGLLLWWEAMLPHIFPCRPPSTHVHTEASTTGALS</sequence>
<feature type="region of interest" description="Disordered" evidence="1">
    <location>
        <begin position="314"/>
        <end position="335"/>
    </location>
</feature>
<feature type="compositionally biased region" description="Polar residues" evidence="1">
    <location>
        <begin position="1"/>
        <end position="13"/>
    </location>
</feature>
<dbReference type="VEuPathDB" id="TriTrypDB:LPAL13_150010000"/>
<dbReference type="RefSeq" id="XP_010697423.1">
    <property type="nucleotide sequence ID" value="XM_010699121.1"/>
</dbReference>
<dbReference type="AlphaFoldDB" id="A0A088RLT3"/>
<dbReference type="KEGG" id="lpan:LPMP_150480"/>
<accession>A0A088RLT3</accession>
<dbReference type="Proteomes" id="UP000063063">
    <property type="component" value="Chromosome 15"/>
</dbReference>
<organism evidence="2 3">
    <name type="scientific">Leishmania panamensis</name>
    <dbReference type="NCBI Taxonomy" id="5679"/>
    <lineage>
        <taxon>Eukaryota</taxon>
        <taxon>Discoba</taxon>
        <taxon>Euglenozoa</taxon>
        <taxon>Kinetoplastea</taxon>
        <taxon>Metakinetoplastina</taxon>
        <taxon>Trypanosomatida</taxon>
        <taxon>Trypanosomatidae</taxon>
        <taxon>Leishmaniinae</taxon>
        <taxon>Leishmania</taxon>
        <taxon>Leishmania guyanensis species complex</taxon>
    </lineage>
</organism>
<keyword evidence="3" id="KW-1185">Reference proteome</keyword>
<evidence type="ECO:0000256" key="1">
    <source>
        <dbReference type="SAM" id="MobiDB-lite"/>
    </source>
</evidence>
<name>A0A088RLT3_LEIPA</name>
<evidence type="ECO:0000313" key="3">
    <source>
        <dbReference type="Proteomes" id="UP000063063"/>
    </source>
</evidence>
<dbReference type="GeneID" id="22573468"/>
<feature type="region of interest" description="Disordered" evidence="1">
    <location>
        <begin position="1"/>
        <end position="108"/>
    </location>
</feature>
<evidence type="ECO:0000313" key="2">
    <source>
        <dbReference type="EMBL" id="AIN96770.1"/>
    </source>
</evidence>
<protein>
    <submittedName>
        <fullName evidence="2">Uncharacterized protein</fullName>
    </submittedName>
</protein>
<dbReference type="EMBL" id="CP009384">
    <property type="protein sequence ID" value="AIN96770.1"/>
    <property type="molecule type" value="Genomic_DNA"/>
</dbReference>
<reference evidence="2 3" key="1">
    <citation type="journal article" date="2015" name="Sci. Rep.">
        <title>The genome of Leishmania panamensis: insights into genomics of the L. (Viannia) subgenus.</title>
        <authorList>
            <person name="Llanes A."/>
            <person name="Restrepo C.M."/>
            <person name="Vecchio G.D."/>
            <person name="Anguizola F.J."/>
            <person name="Lleonart R."/>
        </authorList>
    </citation>
    <scope>NUCLEOTIDE SEQUENCE [LARGE SCALE GENOMIC DNA]</scope>
    <source>
        <strain evidence="2 3">MHOM/PA/94/PSC-1</strain>
    </source>
</reference>
<feature type="compositionally biased region" description="Basic and acidic residues" evidence="1">
    <location>
        <begin position="87"/>
        <end position="97"/>
    </location>
</feature>
<dbReference type="OrthoDB" id="268043at2759"/>
<proteinExistence type="predicted"/>
<feature type="compositionally biased region" description="Low complexity" evidence="1">
    <location>
        <begin position="43"/>
        <end position="53"/>
    </location>
</feature>
<dbReference type="eggNOG" id="ENOG502SM6A">
    <property type="taxonomic scope" value="Eukaryota"/>
</dbReference>